<dbReference type="InterPro" id="IPR041997">
    <property type="entry name" value="Ribosomal_eL6_KOW"/>
</dbReference>
<dbReference type="PANTHER" id="PTHR10715">
    <property type="entry name" value="60S RIBOSOMAL PROTEIN L6"/>
    <property type="match status" value="1"/>
</dbReference>
<comment type="similarity">
    <text evidence="1">Belongs to the eukaryotic ribosomal protein eL6 family.</text>
</comment>
<dbReference type="GO" id="GO:0000027">
    <property type="term" value="P:ribosomal large subunit assembly"/>
    <property type="evidence" value="ECO:0007669"/>
    <property type="project" value="TreeGrafter"/>
</dbReference>
<dbReference type="PANTHER" id="PTHR10715:SF0">
    <property type="entry name" value="LARGE RIBOSOMAL SUBUNIT PROTEIN EL6"/>
    <property type="match status" value="1"/>
</dbReference>
<keyword evidence="2" id="KW-0689">Ribosomal protein</keyword>
<dbReference type="STRING" id="131310.A0A0N4ZYI5"/>
<dbReference type="AlphaFoldDB" id="A0A0N4ZYI5"/>
<sequence>MAVKTVSMPKSSEYATGLMRFSLARLARSKAIVKKGKNPAKKVVKAKRTVKAQKLNSKITPGTILVILAGRYAGKRVVFLKQLPKSGLLLVTGPFSINSVPVRRIAQKFVLPTSTKIDVSGVKIPANMDDAYFKRTKAFGKEKKDIFEQGKQEYTLTEARKADQKTIDTAILASIKKHADAKLLTGYLRTCFGLAKRQYPHKMVF</sequence>
<dbReference type="Pfam" id="PF01159">
    <property type="entry name" value="Ribosomal_L6e"/>
    <property type="match status" value="1"/>
</dbReference>
<dbReference type="InterPro" id="IPR008991">
    <property type="entry name" value="Translation_prot_SH3-like_sf"/>
</dbReference>
<dbReference type="Proteomes" id="UP000038045">
    <property type="component" value="Unplaced"/>
</dbReference>
<evidence type="ECO:0000256" key="5">
    <source>
        <dbReference type="ARBA" id="ARBA00035351"/>
    </source>
</evidence>
<name>A0A0N4ZYI5_PARTI</name>
<dbReference type="Gene3D" id="2.30.30.30">
    <property type="match status" value="1"/>
</dbReference>
<dbReference type="InterPro" id="IPR000915">
    <property type="entry name" value="60S_ribosomal_eL6"/>
</dbReference>
<dbReference type="SUPFAM" id="SSF50104">
    <property type="entry name" value="Translation proteins SH3-like domain"/>
    <property type="match status" value="1"/>
</dbReference>
<dbReference type="GO" id="GO:0022625">
    <property type="term" value="C:cytosolic large ribosomal subunit"/>
    <property type="evidence" value="ECO:0007669"/>
    <property type="project" value="TreeGrafter"/>
</dbReference>
<proteinExistence type="inferred from homology"/>
<evidence type="ECO:0000256" key="3">
    <source>
        <dbReference type="ARBA" id="ARBA00023274"/>
    </source>
</evidence>
<comment type="subunit">
    <text evidence="6">Component of the large ribosomal subunit. May bind IPO9 with low affinity.</text>
</comment>
<evidence type="ECO:0000313" key="7">
    <source>
        <dbReference type="Proteomes" id="UP000038045"/>
    </source>
</evidence>
<evidence type="ECO:0000256" key="4">
    <source>
        <dbReference type="ARBA" id="ARBA00035233"/>
    </source>
</evidence>
<evidence type="ECO:0000256" key="2">
    <source>
        <dbReference type="ARBA" id="ARBA00022980"/>
    </source>
</evidence>
<protein>
    <recommendedName>
        <fullName evidence="4">Large ribosomal subunit protein eL6</fullName>
    </recommendedName>
    <alternativeName>
        <fullName evidence="5">60S ribosomal protein L6</fullName>
    </alternativeName>
</protein>
<keyword evidence="7" id="KW-1185">Reference proteome</keyword>
<organism evidence="7 8">
    <name type="scientific">Parastrongyloides trichosuri</name>
    <name type="common">Possum-specific nematode worm</name>
    <dbReference type="NCBI Taxonomy" id="131310"/>
    <lineage>
        <taxon>Eukaryota</taxon>
        <taxon>Metazoa</taxon>
        <taxon>Ecdysozoa</taxon>
        <taxon>Nematoda</taxon>
        <taxon>Chromadorea</taxon>
        <taxon>Rhabditida</taxon>
        <taxon>Tylenchina</taxon>
        <taxon>Panagrolaimomorpha</taxon>
        <taxon>Strongyloidoidea</taxon>
        <taxon>Strongyloididae</taxon>
        <taxon>Parastrongyloides</taxon>
    </lineage>
</organism>
<evidence type="ECO:0000256" key="1">
    <source>
        <dbReference type="ARBA" id="ARBA00010592"/>
    </source>
</evidence>
<evidence type="ECO:0000256" key="6">
    <source>
        <dbReference type="ARBA" id="ARBA00046388"/>
    </source>
</evidence>
<dbReference type="WBParaSite" id="PTRK_0001385400.1">
    <property type="protein sequence ID" value="PTRK_0001385400.1"/>
    <property type="gene ID" value="PTRK_0001385400"/>
</dbReference>
<dbReference type="GO" id="GO:0003735">
    <property type="term" value="F:structural constituent of ribosome"/>
    <property type="evidence" value="ECO:0007669"/>
    <property type="project" value="InterPro"/>
</dbReference>
<dbReference type="GO" id="GO:0002181">
    <property type="term" value="P:cytoplasmic translation"/>
    <property type="evidence" value="ECO:0007669"/>
    <property type="project" value="TreeGrafter"/>
</dbReference>
<reference evidence="8" key="1">
    <citation type="submission" date="2017-02" db="UniProtKB">
        <authorList>
            <consortium name="WormBaseParasite"/>
        </authorList>
    </citation>
    <scope>IDENTIFICATION</scope>
</reference>
<dbReference type="GO" id="GO:0003723">
    <property type="term" value="F:RNA binding"/>
    <property type="evidence" value="ECO:0007669"/>
    <property type="project" value="TreeGrafter"/>
</dbReference>
<dbReference type="InterPro" id="IPR014722">
    <property type="entry name" value="Rib_uL2_dom2"/>
</dbReference>
<dbReference type="FunFam" id="2.30.30.30:FF:000014">
    <property type="entry name" value="60S ribosomal protein L6"/>
    <property type="match status" value="1"/>
</dbReference>
<accession>A0A0N4ZYI5</accession>
<evidence type="ECO:0000313" key="8">
    <source>
        <dbReference type="WBParaSite" id="PTRK_0001385400.1"/>
    </source>
</evidence>
<dbReference type="CDD" id="cd13156">
    <property type="entry name" value="KOW_RPL6"/>
    <property type="match status" value="1"/>
</dbReference>
<keyword evidence="3" id="KW-0687">Ribonucleoprotein</keyword>